<evidence type="ECO:0000256" key="4">
    <source>
        <dbReference type="ARBA" id="ARBA00022989"/>
    </source>
</evidence>
<keyword evidence="5 7" id="KW-0472">Membrane</keyword>
<sequence length="502" mass="55929">MGDYVELERDEEHASLVEDAQPSHYPTDSSTSYEQFDVDDLEVVDATPEAVDARLTRASVRTIALNTWLYMATPMSMPATVAHAGATWTGVFFTYSAMSTYWTGRVLGWAFLADPTCTTYAKMTSKAVARLIVRRGGDEGIASRWEPRVEMATLCLQFVTYYLDATVQIVYIAQYFGQTFTGWKMCGASWAFFIGALSLPIVQIPTIHDSGKVVLLPCASVIITLSVFFGEIFSTRPWEKCDPGPTYGKIVTSGTIFSSLGNFAYGFGGHGLYPEELREMKNPEDWAKVLNLTYGTMVPIYVLVMYFGYKAYGDFAKGNINLNFPKNAANIVSMMMQSVQCYYGVFFTNIALMMRIETSLGVDPTQAWTVVTKYGVTPQVFRFVFRTAFLATEVLIAAIFLAVSGDVILDLQSLVGAIGMTAMTFFLPSIIHYAFNMNERSSIAERMWVVTNFIMGLFIMFSGLYGSLDRLFGSKYENQCPARYVYSPADPADPCYVSGIRY</sequence>
<feature type="transmembrane region" description="Helical" evidence="7">
    <location>
        <begin position="182"/>
        <end position="202"/>
    </location>
</feature>
<comment type="caution">
    <text evidence="9">The sequence shown here is derived from an EMBL/GenBank/DDBJ whole genome shotgun (WGS) entry which is preliminary data.</text>
</comment>
<evidence type="ECO:0000256" key="1">
    <source>
        <dbReference type="ARBA" id="ARBA00004141"/>
    </source>
</evidence>
<evidence type="ECO:0000256" key="3">
    <source>
        <dbReference type="ARBA" id="ARBA00022970"/>
    </source>
</evidence>
<feature type="transmembrane region" description="Helical" evidence="7">
    <location>
        <begin position="154"/>
        <end position="176"/>
    </location>
</feature>
<evidence type="ECO:0000256" key="5">
    <source>
        <dbReference type="ARBA" id="ARBA00023136"/>
    </source>
</evidence>
<dbReference type="RefSeq" id="XP_003078163.1">
    <property type="nucleotide sequence ID" value="XM_003078115.1"/>
</dbReference>
<reference evidence="10" key="1">
    <citation type="journal article" date="2006" name="Proc. Natl. Acad. Sci. U.S.A.">
        <title>Genome analysis of the smallest free-living eukaryote Ostreococcus tauri unveils many unique features.</title>
        <authorList>
            <person name="Derelle E."/>
            <person name="Ferraz C."/>
            <person name="Rombauts S."/>
            <person name="Rouze P."/>
            <person name="Worden A.Z."/>
            <person name="Robbens S."/>
            <person name="Partensky F."/>
            <person name="Degroeve S."/>
            <person name="Echeynie S."/>
            <person name="Cooke R."/>
            <person name="Saeys Y."/>
            <person name="Wuyts J."/>
            <person name="Jabbari K."/>
            <person name="Bowler C."/>
            <person name="Panaud O."/>
            <person name="Piegu B."/>
            <person name="Ball S.G."/>
            <person name="Ral J.-P."/>
            <person name="Bouget F.-Y."/>
            <person name="Piganeau G."/>
            <person name="De Baets B."/>
            <person name="Picard A."/>
            <person name="Delseny M."/>
            <person name="Demaille J."/>
            <person name="Van de Peer Y."/>
            <person name="Moreau H."/>
        </authorList>
    </citation>
    <scope>NUCLEOTIDE SEQUENCE [LARGE SCALE GENOMIC DNA]</scope>
    <source>
        <strain evidence="10">OTTH 0595 / CCAP 157/2 / RCC745</strain>
    </source>
</reference>
<evidence type="ECO:0000313" key="10">
    <source>
        <dbReference type="Proteomes" id="UP000009170"/>
    </source>
</evidence>
<dbReference type="Proteomes" id="UP000009170">
    <property type="component" value="Unassembled WGS sequence"/>
</dbReference>
<dbReference type="Pfam" id="PF01490">
    <property type="entry name" value="Aa_trans"/>
    <property type="match status" value="1"/>
</dbReference>
<protein>
    <submittedName>
        <fullName evidence="9">Amino acid transporter, transmembrane</fullName>
    </submittedName>
</protein>
<dbReference type="OMA" id="AMTFFLP"/>
<dbReference type="GO" id="GO:0015179">
    <property type="term" value="F:L-amino acid transmembrane transporter activity"/>
    <property type="evidence" value="ECO:0007669"/>
    <property type="project" value="TreeGrafter"/>
</dbReference>
<feature type="transmembrane region" description="Helical" evidence="7">
    <location>
        <begin position="447"/>
        <end position="468"/>
    </location>
</feature>
<feature type="transmembrane region" description="Helical" evidence="7">
    <location>
        <begin position="415"/>
        <end position="435"/>
    </location>
</feature>
<dbReference type="KEGG" id="ota:OT_ostta03g02520"/>
<dbReference type="GeneID" id="9833139"/>
<evidence type="ECO:0000256" key="7">
    <source>
        <dbReference type="SAM" id="Phobius"/>
    </source>
</evidence>
<dbReference type="InterPro" id="IPR013057">
    <property type="entry name" value="AA_transpt_TM"/>
</dbReference>
<accession>Q01CQ0</accession>
<evidence type="ECO:0000259" key="8">
    <source>
        <dbReference type="Pfam" id="PF01490"/>
    </source>
</evidence>
<dbReference type="PANTHER" id="PTHR22950">
    <property type="entry name" value="AMINO ACID TRANSPORTER"/>
    <property type="match status" value="1"/>
</dbReference>
<dbReference type="AlphaFoldDB" id="Q01CQ0"/>
<feature type="transmembrane region" description="Helical" evidence="7">
    <location>
        <begin position="289"/>
        <end position="309"/>
    </location>
</feature>
<organism evidence="9 10">
    <name type="scientific">Ostreococcus tauri</name>
    <name type="common">Marine green alga</name>
    <dbReference type="NCBI Taxonomy" id="70448"/>
    <lineage>
        <taxon>Eukaryota</taxon>
        <taxon>Viridiplantae</taxon>
        <taxon>Chlorophyta</taxon>
        <taxon>Mamiellophyceae</taxon>
        <taxon>Mamiellales</taxon>
        <taxon>Bathycoccaceae</taxon>
        <taxon>Ostreococcus</taxon>
    </lineage>
</organism>
<feature type="region of interest" description="Disordered" evidence="6">
    <location>
        <begin position="1"/>
        <end position="32"/>
    </location>
</feature>
<feature type="compositionally biased region" description="Basic and acidic residues" evidence="6">
    <location>
        <begin position="1"/>
        <end position="16"/>
    </location>
</feature>
<keyword evidence="10" id="KW-1185">Reference proteome</keyword>
<feature type="transmembrane region" description="Helical" evidence="7">
    <location>
        <begin position="383"/>
        <end position="403"/>
    </location>
</feature>
<keyword evidence="3" id="KW-0813">Transport</keyword>
<feature type="transmembrane region" description="Helical" evidence="7">
    <location>
        <begin position="214"/>
        <end position="234"/>
    </location>
</feature>
<proteinExistence type="predicted"/>
<dbReference type="PANTHER" id="PTHR22950:SF703">
    <property type="entry name" value="AMINO ACID TRANSPORTER TRANSMEMBRANE DOMAIN-CONTAINING PROTEIN"/>
    <property type="match status" value="1"/>
</dbReference>
<reference evidence="9 10" key="2">
    <citation type="journal article" date="2014" name="BMC Genomics">
        <title>An improved genome of the model marine alga Ostreococcus tauri unfolds by assessing Illumina de novo assemblies.</title>
        <authorList>
            <person name="Blanc-Mathieu R."/>
            <person name="Verhelst B."/>
            <person name="Derelle E."/>
            <person name="Rombauts S."/>
            <person name="Bouget F.Y."/>
            <person name="Carre I."/>
            <person name="Chateau A."/>
            <person name="Eyre-Walker A."/>
            <person name="Grimsley N."/>
            <person name="Moreau H."/>
            <person name="Piegu B."/>
            <person name="Rivals E."/>
            <person name="Schackwitz W."/>
            <person name="Van de Peer Y."/>
            <person name="Piganeau G."/>
        </authorList>
    </citation>
    <scope>NUCLEOTIDE SEQUENCE [LARGE SCALE GENOMIC DNA]</scope>
    <source>
        <strain evidence="10">OTTH 0595 / CCAP 157/2 / RCC745</strain>
    </source>
</reference>
<dbReference type="InParanoid" id="Q01CQ0"/>
<feature type="domain" description="Amino acid transporter transmembrane" evidence="8">
    <location>
        <begin position="75"/>
        <end position="467"/>
    </location>
</feature>
<keyword evidence="2 7" id="KW-0812">Transmembrane</keyword>
<dbReference type="OrthoDB" id="498603at2759"/>
<comment type="subcellular location">
    <subcellularLocation>
        <location evidence="1">Membrane</location>
        <topology evidence="1">Multi-pass membrane protein</topology>
    </subcellularLocation>
</comment>
<feature type="transmembrane region" description="Helical" evidence="7">
    <location>
        <begin position="246"/>
        <end position="268"/>
    </location>
</feature>
<keyword evidence="3" id="KW-0029">Amino-acid transport</keyword>
<dbReference type="EMBL" id="CAID01000003">
    <property type="protein sequence ID" value="CAL52903.1"/>
    <property type="molecule type" value="Genomic_DNA"/>
</dbReference>
<feature type="transmembrane region" description="Helical" evidence="7">
    <location>
        <begin position="329"/>
        <end position="352"/>
    </location>
</feature>
<dbReference type="GO" id="GO:0005774">
    <property type="term" value="C:vacuolar membrane"/>
    <property type="evidence" value="ECO:0007669"/>
    <property type="project" value="TreeGrafter"/>
</dbReference>
<gene>
    <name evidence="9" type="ORF">OT_ostta03g02520</name>
</gene>
<evidence type="ECO:0000256" key="6">
    <source>
        <dbReference type="SAM" id="MobiDB-lite"/>
    </source>
</evidence>
<evidence type="ECO:0000313" key="9">
    <source>
        <dbReference type="EMBL" id="CAL52903.1"/>
    </source>
</evidence>
<name>Q01CQ0_OSTTA</name>
<keyword evidence="4 7" id="KW-1133">Transmembrane helix</keyword>
<evidence type="ECO:0000256" key="2">
    <source>
        <dbReference type="ARBA" id="ARBA00022692"/>
    </source>
</evidence>